<protein>
    <submittedName>
        <fullName evidence="1">Uncharacterized protein</fullName>
    </submittedName>
</protein>
<dbReference type="AlphaFoldDB" id="A0A2Z6QF20"/>
<keyword evidence="2" id="KW-1185">Reference proteome</keyword>
<evidence type="ECO:0000313" key="1">
    <source>
        <dbReference type="EMBL" id="GBB84309.1"/>
    </source>
</evidence>
<proteinExistence type="predicted"/>
<dbReference type="EMBL" id="BEXD01000105">
    <property type="protein sequence ID" value="GBB84309.1"/>
    <property type="molecule type" value="Genomic_DNA"/>
</dbReference>
<organism evidence="1 2">
    <name type="scientific">Rhizophagus clarus</name>
    <dbReference type="NCBI Taxonomy" id="94130"/>
    <lineage>
        <taxon>Eukaryota</taxon>
        <taxon>Fungi</taxon>
        <taxon>Fungi incertae sedis</taxon>
        <taxon>Mucoromycota</taxon>
        <taxon>Glomeromycotina</taxon>
        <taxon>Glomeromycetes</taxon>
        <taxon>Glomerales</taxon>
        <taxon>Glomeraceae</taxon>
        <taxon>Rhizophagus</taxon>
    </lineage>
</organism>
<dbReference type="Proteomes" id="UP000247702">
    <property type="component" value="Unassembled WGS sequence"/>
</dbReference>
<gene>
    <name evidence="1" type="ORF">RclHR1_10920004</name>
</gene>
<reference evidence="1 2" key="1">
    <citation type="submission" date="2017-11" db="EMBL/GenBank/DDBJ databases">
        <title>The genome of Rhizophagus clarus HR1 reveals common genetic basis of auxotrophy among arbuscular mycorrhizal fungi.</title>
        <authorList>
            <person name="Kobayashi Y."/>
        </authorList>
    </citation>
    <scope>NUCLEOTIDE SEQUENCE [LARGE SCALE GENOMIC DNA]</scope>
    <source>
        <strain evidence="1 2">HR1</strain>
    </source>
</reference>
<name>A0A2Z6QF20_9GLOM</name>
<accession>A0A2Z6QF20</accession>
<comment type="caution">
    <text evidence="1">The sequence shown here is derived from an EMBL/GenBank/DDBJ whole genome shotgun (WGS) entry which is preliminary data.</text>
</comment>
<sequence length="272" mass="31551">MQASTCALNCYPIPNDYIIQTKWGRGKENKLSATNTADLLHKVGEIANDFYLPEDAPLLESMEFSIKDKKYDIYYRKENQVLKHKKEAAIVRAMDKSRILHNGYRHLTAIEPNLLREKAVSGQKVFINNLMKQNINIKIIDITTTIAVVDPDETPHIMDKNIVETVINSVGHQKKSLFDMIDLENYLVDELYIMLRITDRLWSLVIHKVTALGFFDIAYEVIIKEIQRIGVCFQFWQERDSNKWVYTSLIGQDKIKVLCNFNLKTILEPTRA</sequence>
<evidence type="ECO:0000313" key="2">
    <source>
        <dbReference type="Proteomes" id="UP000247702"/>
    </source>
</evidence>